<dbReference type="Pfam" id="PF03732">
    <property type="entry name" value="Retrotrans_gag"/>
    <property type="match status" value="1"/>
</dbReference>
<sequence>MTKNGGSKTEEGNTSGEKNEMAKITSGEKKDMGPIYQLAANENLGAVIAQVQFNGDNFDEWAQAMRTALRVKKKYEFVDGSVPKPDENSAEFEDWTSASSMVALWILNTIEPKVRRTLANKEDPTELWQEIKDRFSEGNGPRIQEIKTELANLRQGGMTVIDYYGKLQMLWDDLMNYEPTLTCKCGKCTCNLNLQIEKKKEDDKIHQFLLGLDESVYGTVRSSIISMEPLPNMNQTYAKVKSVERVQTVVRGREQQGAQMAFAVRSGNMNIGGEDKSKLFCTECKKTGHVAETCFQVVGYPPWWGERARGGTGRGGDQSFSSRGGFGRGGGRGGRGRGVFVGARAHAVTTQESGESSNDAERNGFTGLTNEQWSKLIKILDDGKQSGTPRLSGKIEYYDWVLDTGASNHMTGSADFLADLKYILPCSIGLPNGQQTLTRTKGTVVFDKDFSLKNVLLVPELKCNLISVSQLIADTDCVMQIANKGCVLQDRITRNLTGAGELREGLYFFRRISTFSALRTNKDGAEELWHQRFGHPSNTVFDLIPFVGNRSMDFSTCGTCLKAKQCREVFHSSDNKSDGIFDLIHTDLWGPYRTPSLCNSFYFLTIVDDFSRAVWVYLLHDKSQVGITLKNFLALVSRQFDKRIKILRSDNGTEFTCLTSGLREQGIIHQTLCLGTPQQNGRVERKHRHILNVARALLFQSSLPVKFWGESVLAAAYLINRTPSSVLKGKTPYEVIHGKSPIYDNLRVFGCLAFAHKQKRDGDKFDVRSRKCIMLGYPFGKKGWTLFDLEKEEIFVSRDVVFIENNFPFKTEETLREDNISGMLSETEEDDDTYTDDGDQDAENDGVVEEVEAETASEAEHEDVEVPLPETGMENSDEVSAVVEQDEPAAQNEAAAEVRTEELGRGLRQKTTSVKLKDFVLNAIKTDEIPEFLADGGSSEYPISVFIDSSSFSPKYRAFLAAVTAGTKPVLFRDAVIERVWCDAMHVEIGALEKARTWDLTELPPGKKAIGCKWIYKIKFLSTGEVERYKARLVVLGNNQEEGTDYTETFAPVVRMTTVRTFLGVVAAKNWELHQMDVHNAFLHGDLDEEVYMKLPPGFRVNGADGSNLVCKLRKSLYGLKQAPQCWFEMLRGALLDYGFSQARTDYSMFSMRKNGSEIYVLVYVDDLIIGGNDSDGIKSFKAYLSECFHMKDLGGLKYFLGIEVARRPEGIFLCQR</sequence>
<dbReference type="InterPro" id="IPR054722">
    <property type="entry name" value="PolX-like_BBD"/>
</dbReference>
<dbReference type="InterPro" id="IPR029472">
    <property type="entry name" value="Copia-like_N"/>
</dbReference>
<dbReference type="GO" id="GO:0015074">
    <property type="term" value="P:DNA integration"/>
    <property type="evidence" value="ECO:0007669"/>
    <property type="project" value="InterPro"/>
</dbReference>
<dbReference type="EMBL" id="CACVBM020001729">
    <property type="protein sequence ID" value="CAA7058649.1"/>
    <property type="molecule type" value="Genomic_DNA"/>
</dbReference>
<feature type="compositionally biased region" description="Basic and acidic residues" evidence="5">
    <location>
        <begin position="17"/>
        <end position="28"/>
    </location>
</feature>
<feature type="region of interest" description="Disordered" evidence="5">
    <location>
        <begin position="1"/>
        <end position="28"/>
    </location>
</feature>
<evidence type="ECO:0000256" key="5">
    <source>
        <dbReference type="SAM" id="MobiDB-lite"/>
    </source>
</evidence>
<keyword evidence="3" id="KW-0064">Aspartyl protease</keyword>
<comment type="caution">
    <text evidence="7">The sequence shown here is derived from an EMBL/GenBank/DDBJ whole genome shotgun (WGS) entry which is preliminary data.</text>
</comment>
<evidence type="ECO:0000313" key="8">
    <source>
        <dbReference type="Proteomes" id="UP000467841"/>
    </source>
</evidence>
<dbReference type="Pfam" id="PF14244">
    <property type="entry name" value="Retrotran_gag_3"/>
    <property type="match status" value="1"/>
</dbReference>
<evidence type="ECO:0000256" key="4">
    <source>
        <dbReference type="ARBA" id="ARBA00022801"/>
    </source>
</evidence>
<dbReference type="InterPro" id="IPR013103">
    <property type="entry name" value="RVT_2"/>
</dbReference>
<gene>
    <name evidence="7" type="ORF">MERR_LOCUS45885</name>
</gene>
<dbReference type="InterPro" id="IPR039537">
    <property type="entry name" value="Retrotran_Ty1/copia-like"/>
</dbReference>
<dbReference type="SUPFAM" id="SSF53098">
    <property type="entry name" value="Ribonuclease H-like"/>
    <property type="match status" value="1"/>
</dbReference>
<dbReference type="InterPro" id="IPR057670">
    <property type="entry name" value="SH3_retrovirus"/>
</dbReference>
<dbReference type="Pfam" id="PF25597">
    <property type="entry name" value="SH3_retrovirus"/>
    <property type="match status" value="1"/>
</dbReference>
<dbReference type="PANTHER" id="PTHR42648">
    <property type="entry name" value="TRANSPOSASE, PUTATIVE-RELATED"/>
    <property type="match status" value="1"/>
</dbReference>
<dbReference type="Proteomes" id="UP000467841">
    <property type="component" value="Unassembled WGS sequence"/>
</dbReference>
<dbReference type="GO" id="GO:0006508">
    <property type="term" value="P:proteolysis"/>
    <property type="evidence" value="ECO:0007669"/>
    <property type="project" value="UniProtKB-KW"/>
</dbReference>
<dbReference type="Pfam" id="PF00665">
    <property type="entry name" value="rve"/>
    <property type="match status" value="1"/>
</dbReference>
<dbReference type="Pfam" id="PF07727">
    <property type="entry name" value="RVT_2"/>
    <property type="match status" value="1"/>
</dbReference>
<dbReference type="PROSITE" id="PS50994">
    <property type="entry name" value="INTEGRASE"/>
    <property type="match status" value="1"/>
</dbReference>
<evidence type="ECO:0000256" key="1">
    <source>
        <dbReference type="ARBA" id="ARBA00022670"/>
    </source>
</evidence>
<feature type="compositionally biased region" description="Polar residues" evidence="5">
    <location>
        <begin position="1"/>
        <end position="16"/>
    </location>
</feature>
<evidence type="ECO:0000256" key="2">
    <source>
        <dbReference type="ARBA" id="ARBA00022723"/>
    </source>
</evidence>
<dbReference type="InterPro" id="IPR036397">
    <property type="entry name" value="RNaseH_sf"/>
</dbReference>
<evidence type="ECO:0000259" key="6">
    <source>
        <dbReference type="PROSITE" id="PS50994"/>
    </source>
</evidence>
<dbReference type="InterPro" id="IPR012337">
    <property type="entry name" value="RNaseH-like_sf"/>
</dbReference>
<dbReference type="InterPro" id="IPR005162">
    <property type="entry name" value="Retrotrans_gag_dom"/>
</dbReference>
<evidence type="ECO:0000313" key="7">
    <source>
        <dbReference type="EMBL" id="CAA7058649.1"/>
    </source>
</evidence>
<proteinExistence type="predicted"/>
<dbReference type="OrthoDB" id="414104at2759"/>
<keyword evidence="4" id="KW-0378">Hydrolase</keyword>
<dbReference type="PANTHER" id="PTHR42648:SF31">
    <property type="entry name" value="RNA-DIRECTED DNA POLYMERASE"/>
    <property type="match status" value="1"/>
</dbReference>
<dbReference type="GO" id="GO:0004190">
    <property type="term" value="F:aspartic-type endopeptidase activity"/>
    <property type="evidence" value="ECO:0007669"/>
    <property type="project" value="UniProtKB-KW"/>
</dbReference>
<feature type="region of interest" description="Disordered" evidence="5">
    <location>
        <begin position="308"/>
        <end position="334"/>
    </location>
</feature>
<protein>
    <recommendedName>
        <fullName evidence="6">Integrase catalytic domain-containing protein</fullName>
    </recommendedName>
</protein>
<dbReference type="InterPro" id="IPR043502">
    <property type="entry name" value="DNA/RNA_pol_sf"/>
</dbReference>
<dbReference type="SUPFAM" id="SSF56672">
    <property type="entry name" value="DNA/RNA polymerases"/>
    <property type="match status" value="1"/>
</dbReference>
<name>A0A6D2L2S3_9BRAS</name>
<dbReference type="InterPro" id="IPR001584">
    <property type="entry name" value="Integrase_cat-core"/>
</dbReference>
<keyword evidence="2" id="KW-0479">Metal-binding</keyword>
<dbReference type="Gene3D" id="3.30.420.10">
    <property type="entry name" value="Ribonuclease H-like superfamily/Ribonuclease H"/>
    <property type="match status" value="1"/>
</dbReference>
<keyword evidence="8" id="KW-1185">Reference proteome</keyword>
<dbReference type="GO" id="GO:0003676">
    <property type="term" value="F:nucleic acid binding"/>
    <property type="evidence" value="ECO:0007669"/>
    <property type="project" value="InterPro"/>
</dbReference>
<evidence type="ECO:0000256" key="3">
    <source>
        <dbReference type="ARBA" id="ARBA00022750"/>
    </source>
</evidence>
<dbReference type="Pfam" id="PF22936">
    <property type="entry name" value="Pol_BBD"/>
    <property type="match status" value="1"/>
</dbReference>
<reference evidence="7" key="1">
    <citation type="submission" date="2020-01" db="EMBL/GenBank/DDBJ databases">
        <authorList>
            <person name="Mishra B."/>
        </authorList>
    </citation>
    <scope>NUCLEOTIDE SEQUENCE [LARGE SCALE GENOMIC DNA]</scope>
</reference>
<dbReference type="GO" id="GO:0046872">
    <property type="term" value="F:metal ion binding"/>
    <property type="evidence" value="ECO:0007669"/>
    <property type="project" value="UniProtKB-KW"/>
</dbReference>
<accession>A0A6D2L2S3</accession>
<feature type="domain" description="Integrase catalytic" evidence="6">
    <location>
        <begin position="570"/>
        <end position="740"/>
    </location>
</feature>
<organism evidence="7 8">
    <name type="scientific">Microthlaspi erraticum</name>
    <dbReference type="NCBI Taxonomy" id="1685480"/>
    <lineage>
        <taxon>Eukaryota</taxon>
        <taxon>Viridiplantae</taxon>
        <taxon>Streptophyta</taxon>
        <taxon>Embryophyta</taxon>
        <taxon>Tracheophyta</taxon>
        <taxon>Spermatophyta</taxon>
        <taxon>Magnoliopsida</taxon>
        <taxon>eudicotyledons</taxon>
        <taxon>Gunneridae</taxon>
        <taxon>Pentapetalae</taxon>
        <taxon>rosids</taxon>
        <taxon>malvids</taxon>
        <taxon>Brassicales</taxon>
        <taxon>Brassicaceae</taxon>
        <taxon>Coluteocarpeae</taxon>
        <taxon>Microthlaspi</taxon>
    </lineage>
</organism>
<feature type="compositionally biased region" description="Gly residues" evidence="5">
    <location>
        <begin position="324"/>
        <end position="334"/>
    </location>
</feature>
<keyword evidence="1" id="KW-0645">Protease</keyword>
<dbReference type="AlphaFoldDB" id="A0A6D2L2S3"/>